<reference evidence="2" key="1">
    <citation type="submission" date="2021-12" db="EMBL/GenBank/DDBJ databases">
        <authorList>
            <person name="King R."/>
        </authorList>
    </citation>
    <scope>NUCLEOTIDE SEQUENCE</scope>
</reference>
<sequence>MIGDGRKKGVRKTMFQWVEQRLPEKRKTVVRCPCLALPHFFRRAPVSRTRHPPVTIYATRAPEMQMQTQPMRLEPSNGMMFGGPPDPHMGPMGPMADQNQHQNQQVHPPPIQNQNQNQGGGLGWFFGLQDATVTNTVVRPFTKTVTDPNTIVTFSVKGCQPSRLPFDLGPCEDGPFDKDEAELAKGPASGTPTPPPSVAAARGAVYH</sequence>
<feature type="region of interest" description="Disordered" evidence="1">
    <location>
        <begin position="170"/>
        <end position="207"/>
    </location>
</feature>
<keyword evidence="3" id="KW-1185">Reference proteome</keyword>
<accession>A0A9P0A9F7</accession>
<dbReference type="AlphaFoldDB" id="A0A9P0A9F7"/>
<name>A0A9P0A9F7_BEMTA</name>
<dbReference type="Proteomes" id="UP001152759">
    <property type="component" value="Chromosome 3"/>
</dbReference>
<evidence type="ECO:0000313" key="3">
    <source>
        <dbReference type="Proteomes" id="UP001152759"/>
    </source>
</evidence>
<evidence type="ECO:0000313" key="2">
    <source>
        <dbReference type="EMBL" id="CAH0387594.1"/>
    </source>
</evidence>
<proteinExistence type="predicted"/>
<evidence type="ECO:0000256" key="1">
    <source>
        <dbReference type="SAM" id="MobiDB-lite"/>
    </source>
</evidence>
<gene>
    <name evidence="2" type="ORF">BEMITA_LOCUS6592</name>
</gene>
<dbReference type="EMBL" id="OU963864">
    <property type="protein sequence ID" value="CAH0387594.1"/>
    <property type="molecule type" value="Genomic_DNA"/>
</dbReference>
<organism evidence="2 3">
    <name type="scientific">Bemisia tabaci</name>
    <name type="common">Sweetpotato whitefly</name>
    <name type="synonym">Aleurodes tabaci</name>
    <dbReference type="NCBI Taxonomy" id="7038"/>
    <lineage>
        <taxon>Eukaryota</taxon>
        <taxon>Metazoa</taxon>
        <taxon>Ecdysozoa</taxon>
        <taxon>Arthropoda</taxon>
        <taxon>Hexapoda</taxon>
        <taxon>Insecta</taxon>
        <taxon>Pterygota</taxon>
        <taxon>Neoptera</taxon>
        <taxon>Paraneoptera</taxon>
        <taxon>Hemiptera</taxon>
        <taxon>Sternorrhyncha</taxon>
        <taxon>Aleyrodoidea</taxon>
        <taxon>Aleyrodidae</taxon>
        <taxon>Aleyrodinae</taxon>
        <taxon>Bemisia</taxon>
    </lineage>
</organism>
<protein>
    <submittedName>
        <fullName evidence="2">Uncharacterized protein</fullName>
    </submittedName>
</protein>